<dbReference type="InterPro" id="IPR036604">
    <property type="entry name" value="PurS-like_sf"/>
</dbReference>
<organism evidence="7 8">
    <name type="scientific">Salinibacillus kushneri</name>
    <dbReference type="NCBI Taxonomy" id="237682"/>
    <lineage>
        <taxon>Bacteria</taxon>
        <taxon>Bacillati</taxon>
        <taxon>Bacillota</taxon>
        <taxon>Bacilli</taxon>
        <taxon>Bacillales</taxon>
        <taxon>Bacillaceae</taxon>
        <taxon>Salinibacillus</taxon>
    </lineage>
</organism>
<keyword evidence="4 6" id="KW-0658">Purine biosynthesis</keyword>
<dbReference type="RefSeq" id="WP_093137339.1">
    <property type="nucleotide sequence ID" value="NZ_FOHJ01000014.1"/>
</dbReference>
<evidence type="ECO:0000256" key="3">
    <source>
        <dbReference type="ARBA" id="ARBA00022741"/>
    </source>
</evidence>
<dbReference type="GO" id="GO:0005524">
    <property type="term" value="F:ATP binding"/>
    <property type="evidence" value="ECO:0007669"/>
    <property type="project" value="UniProtKB-UniRule"/>
</dbReference>
<dbReference type="EC" id="6.3.5.3" evidence="6"/>
<dbReference type="AlphaFoldDB" id="A0A1I0IY66"/>
<dbReference type="SUPFAM" id="SSF82697">
    <property type="entry name" value="PurS-like"/>
    <property type="match status" value="1"/>
</dbReference>
<dbReference type="InterPro" id="IPR003850">
    <property type="entry name" value="PurS"/>
</dbReference>
<gene>
    <name evidence="6" type="primary">purS</name>
    <name evidence="7" type="ORF">SAMN05421676_11472</name>
</gene>
<keyword evidence="5 6" id="KW-0067">ATP-binding</keyword>
<evidence type="ECO:0000313" key="7">
    <source>
        <dbReference type="EMBL" id="SEU01642.1"/>
    </source>
</evidence>
<dbReference type="GO" id="GO:0006189">
    <property type="term" value="P:'de novo' IMP biosynthetic process"/>
    <property type="evidence" value="ECO:0007669"/>
    <property type="project" value="UniProtKB-UniRule"/>
</dbReference>
<evidence type="ECO:0000256" key="6">
    <source>
        <dbReference type="HAMAP-Rule" id="MF_01926"/>
    </source>
</evidence>
<evidence type="ECO:0000256" key="5">
    <source>
        <dbReference type="ARBA" id="ARBA00022840"/>
    </source>
</evidence>
<comment type="similarity">
    <text evidence="6">Belongs to the PurS family.</text>
</comment>
<proteinExistence type="inferred from homology"/>
<evidence type="ECO:0000313" key="8">
    <source>
        <dbReference type="Proteomes" id="UP000199095"/>
    </source>
</evidence>
<keyword evidence="3 6" id="KW-0547">Nucleotide-binding</keyword>
<evidence type="ECO:0000256" key="4">
    <source>
        <dbReference type="ARBA" id="ARBA00022755"/>
    </source>
</evidence>
<evidence type="ECO:0000256" key="1">
    <source>
        <dbReference type="ARBA" id="ARBA00022490"/>
    </source>
</evidence>
<dbReference type="Pfam" id="PF02700">
    <property type="entry name" value="PurS"/>
    <property type="match status" value="1"/>
</dbReference>
<comment type="catalytic activity">
    <reaction evidence="6">
        <text>N(2)-formyl-N(1)-(5-phospho-beta-D-ribosyl)glycinamide + L-glutamine + ATP + H2O = 2-formamido-N(1)-(5-O-phospho-beta-D-ribosyl)acetamidine + L-glutamate + ADP + phosphate + H(+)</text>
        <dbReference type="Rhea" id="RHEA:17129"/>
        <dbReference type="ChEBI" id="CHEBI:15377"/>
        <dbReference type="ChEBI" id="CHEBI:15378"/>
        <dbReference type="ChEBI" id="CHEBI:29985"/>
        <dbReference type="ChEBI" id="CHEBI:30616"/>
        <dbReference type="ChEBI" id="CHEBI:43474"/>
        <dbReference type="ChEBI" id="CHEBI:58359"/>
        <dbReference type="ChEBI" id="CHEBI:147286"/>
        <dbReference type="ChEBI" id="CHEBI:147287"/>
        <dbReference type="ChEBI" id="CHEBI:456216"/>
        <dbReference type="EC" id="6.3.5.3"/>
    </reaction>
</comment>
<dbReference type="PANTHER" id="PTHR34696:SF1">
    <property type="entry name" value="PHOSPHORIBOSYLFORMYLGLYCINAMIDINE SYNTHASE SUBUNIT PURS"/>
    <property type="match status" value="1"/>
</dbReference>
<dbReference type="STRING" id="237682.SAMN05421676_11472"/>
<dbReference type="GO" id="GO:0004642">
    <property type="term" value="F:phosphoribosylformylglycinamidine synthase activity"/>
    <property type="evidence" value="ECO:0007669"/>
    <property type="project" value="UniProtKB-UniRule"/>
</dbReference>
<dbReference type="OrthoDB" id="9799101at2"/>
<dbReference type="HAMAP" id="MF_01926">
    <property type="entry name" value="PurS"/>
    <property type="match status" value="1"/>
</dbReference>
<evidence type="ECO:0000256" key="2">
    <source>
        <dbReference type="ARBA" id="ARBA00022598"/>
    </source>
</evidence>
<name>A0A1I0IY66_9BACI</name>
<dbReference type="UniPathway" id="UPA00074">
    <property type="reaction ID" value="UER00128"/>
</dbReference>
<keyword evidence="8" id="KW-1185">Reference proteome</keyword>
<comment type="function">
    <text evidence="6">Part of the phosphoribosylformylglycinamidine synthase complex involved in the purines biosynthetic pathway. Catalyzes the ATP-dependent conversion of formylglycinamide ribonucleotide (FGAR) and glutamine to yield formylglycinamidine ribonucleotide (FGAM) and glutamate. The FGAM synthase complex is composed of three subunits. PurQ produces an ammonia molecule by converting glutamine to glutamate. PurL transfers the ammonia molecule to FGAR to form FGAM in an ATP-dependent manner. PurS interacts with PurQ and PurL and is thought to assist in the transfer of the ammonia molecule from PurQ to PurL.</text>
</comment>
<keyword evidence="2 6" id="KW-0436">Ligase</keyword>
<dbReference type="Proteomes" id="UP000199095">
    <property type="component" value="Unassembled WGS sequence"/>
</dbReference>
<keyword evidence="1 6" id="KW-0963">Cytoplasm</keyword>
<dbReference type="Gene3D" id="3.30.1280.10">
    <property type="entry name" value="Phosphoribosylformylglycinamidine synthase subunit PurS"/>
    <property type="match status" value="1"/>
</dbReference>
<comment type="subcellular location">
    <subcellularLocation>
        <location evidence="6">Cytoplasm</location>
    </subcellularLocation>
</comment>
<reference evidence="8" key="1">
    <citation type="submission" date="2016-10" db="EMBL/GenBank/DDBJ databases">
        <authorList>
            <person name="Varghese N."/>
            <person name="Submissions S."/>
        </authorList>
    </citation>
    <scope>NUCLEOTIDE SEQUENCE [LARGE SCALE GENOMIC DNA]</scope>
    <source>
        <strain evidence="8">CGMCC 1.3566</strain>
    </source>
</reference>
<dbReference type="NCBIfam" id="TIGR00302">
    <property type="entry name" value="phosphoribosylformylglycinamidine synthase subunit PurS"/>
    <property type="match status" value="1"/>
</dbReference>
<accession>A0A1I0IY66</accession>
<dbReference type="EMBL" id="FOHJ01000014">
    <property type="protein sequence ID" value="SEU01642.1"/>
    <property type="molecule type" value="Genomic_DNA"/>
</dbReference>
<comment type="pathway">
    <text evidence="6">Purine metabolism; IMP biosynthesis via de novo pathway; 5-amino-1-(5-phospho-D-ribosyl)imidazole from N(2)-formyl-N(1)-(5-phospho-D-ribosyl)glycinamide: step 1/2.</text>
</comment>
<dbReference type="PANTHER" id="PTHR34696">
    <property type="entry name" value="PHOSPHORIBOSYLFORMYLGLYCINAMIDINE SYNTHASE SUBUNIT PURS"/>
    <property type="match status" value="1"/>
</dbReference>
<protein>
    <recommendedName>
        <fullName evidence="6">Phosphoribosylformylglycinamidine synthase subunit PurS</fullName>
        <shortName evidence="6">FGAM synthase</shortName>
        <ecNumber evidence="6">6.3.5.3</ecNumber>
    </recommendedName>
    <alternativeName>
        <fullName evidence="6">Formylglycinamide ribonucleotide amidotransferase subunit III</fullName>
        <shortName evidence="6">FGAR amidotransferase III</shortName>
        <shortName evidence="6">FGAR-AT III</shortName>
    </alternativeName>
    <alternativeName>
        <fullName evidence="6">Phosphoribosylformylglycinamidine synthase subunit III</fullName>
    </alternativeName>
</protein>
<sequence length="83" mass="9659">MYKIKVYVTLKQGVLDPQGKAVEKALHTMDYDQVQDVRVGKYMELIMEKSENVGSKVEEMCQRLLANPVIEDYRYEMEEVVGQ</sequence>
<dbReference type="GO" id="GO:0005737">
    <property type="term" value="C:cytoplasm"/>
    <property type="evidence" value="ECO:0007669"/>
    <property type="project" value="UniProtKB-SubCell"/>
</dbReference>
<dbReference type="NCBIfam" id="NF004630">
    <property type="entry name" value="PRK05974.1"/>
    <property type="match status" value="1"/>
</dbReference>
<comment type="subunit">
    <text evidence="6">Part of the FGAM synthase complex composed of 1 PurL, 1 PurQ and 2 PurS subunits.</text>
</comment>